<dbReference type="AlphaFoldDB" id="A0A4Y2CPP5"/>
<reference evidence="1 2" key="1">
    <citation type="journal article" date="2019" name="Sci. Rep.">
        <title>Orb-weaving spider Araneus ventricosus genome elucidates the spidroin gene catalogue.</title>
        <authorList>
            <person name="Kono N."/>
            <person name="Nakamura H."/>
            <person name="Ohtoshi R."/>
            <person name="Moran D.A.P."/>
            <person name="Shinohara A."/>
            <person name="Yoshida Y."/>
            <person name="Fujiwara M."/>
            <person name="Mori M."/>
            <person name="Tomita M."/>
            <person name="Arakawa K."/>
        </authorList>
    </citation>
    <scope>NUCLEOTIDE SEQUENCE [LARGE SCALE GENOMIC DNA]</scope>
</reference>
<gene>
    <name evidence="1" type="ORF">AVEN_175538_1</name>
</gene>
<proteinExistence type="predicted"/>
<name>A0A4Y2CPP5_ARAVE</name>
<evidence type="ECO:0000313" key="2">
    <source>
        <dbReference type="Proteomes" id="UP000499080"/>
    </source>
</evidence>
<dbReference type="Proteomes" id="UP000499080">
    <property type="component" value="Unassembled WGS sequence"/>
</dbReference>
<dbReference type="EMBL" id="BGPR01000217">
    <property type="protein sequence ID" value="GBM05688.1"/>
    <property type="molecule type" value="Genomic_DNA"/>
</dbReference>
<organism evidence="1 2">
    <name type="scientific">Araneus ventricosus</name>
    <name type="common">Orbweaver spider</name>
    <name type="synonym">Epeira ventricosa</name>
    <dbReference type="NCBI Taxonomy" id="182803"/>
    <lineage>
        <taxon>Eukaryota</taxon>
        <taxon>Metazoa</taxon>
        <taxon>Ecdysozoa</taxon>
        <taxon>Arthropoda</taxon>
        <taxon>Chelicerata</taxon>
        <taxon>Arachnida</taxon>
        <taxon>Araneae</taxon>
        <taxon>Araneomorphae</taxon>
        <taxon>Entelegynae</taxon>
        <taxon>Araneoidea</taxon>
        <taxon>Araneidae</taxon>
        <taxon>Araneus</taxon>
    </lineage>
</organism>
<evidence type="ECO:0000313" key="1">
    <source>
        <dbReference type="EMBL" id="GBM05688.1"/>
    </source>
</evidence>
<accession>A0A4Y2CPP5</accession>
<sequence>MKVSDSEKKKIAAFLMKCKVNEKSLPTGIPIFPALNHTTKLHQLVGPKSWLIFSSVEPRWEWLKNNPWAWEEDFRFKEMKTFIKNLKVVNVKAERG</sequence>
<comment type="caution">
    <text evidence="1">The sequence shown here is derived from an EMBL/GenBank/DDBJ whole genome shotgun (WGS) entry which is preliminary data.</text>
</comment>
<keyword evidence="2" id="KW-1185">Reference proteome</keyword>
<protein>
    <submittedName>
        <fullName evidence="1">Uncharacterized protein</fullName>
    </submittedName>
</protein>